<name>W6K0V2_9MICO</name>
<dbReference type="RefSeq" id="WP_048699994.1">
    <property type="nucleotide sequence ID" value="NZ_HG764815.1"/>
</dbReference>
<dbReference type="Proteomes" id="UP000035763">
    <property type="component" value="Unassembled WGS sequence"/>
</dbReference>
<dbReference type="Pfam" id="PF12840">
    <property type="entry name" value="HTH_20"/>
    <property type="match status" value="1"/>
</dbReference>
<reference evidence="1 2" key="1">
    <citation type="journal article" date="2013" name="ISME J.">
        <title>A metabolic model for members of the genus Tetrasphaera involved in enhanced biological phosphorus removal.</title>
        <authorList>
            <person name="Kristiansen R."/>
            <person name="Nguyen H.T.T."/>
            <person name="Saunders A.M."/>
            <person name="Nielsen J.L."/>
            <person name="Wimmer R."/>
            <person name="Le V.Q."/>
            <person name="McIlroy S.J."/>
            <person name="Petrovski S."/>
            <person name="Seviour R.J."/>
            <person name="Calteau A."/>
            <person name="Nielsen K.L."/>
            <person name="Nielsen P.H."/>
        </authorList>
    </citation>
    <scope>NUCLEOTIDE SEQUENCE [LARGE SCALE GENOMIC DNA]</scope>
    <source>
        <strain evidence="1 2">Ben110</strain>
    </source>
</reference>
<dbReference type="InterPro" id="IPR036388">
    <property type="entry name" value="WH-like_DNA-bd_sf"/>
</dbReference>
<evidence type="ECO:0000313" key="2">
    <source>
        <dbReference type="Proteomes" id="UP000035763"/>
    </source>
</evidence>
<organism evidence="1 2">
    <name type="scientific">Nostocoides australiense Ben110</name>
    <dbReference type="NCBI Taxonomy" id="1193182"/>
    <lineage>
        <taxon>Bacteria</taxon>
        <taxon>Bacillati</taxon>
        <taxon>Actinomycetota</taxon>
        <taxon>Actinomycetes</taxon>
        <taxon>Micrococcales</taxon>
        <taxon>Intrasporangiaceae</taxon>
        <taxon>Nostocoides</taxon>
    </lineage>
</organism>
<dbReference type="AlphaFoldDB" id="W6K0V2"/>
<dbReference type="Gene3D" id="1.10.10.10">
    <property type="entry name" value="Winged helix-like DNA-binding domain superfamily/Winged helix DNA-binding domain"/>
    <property type="match status" value="1"/>
</dbReference>
<accession>W6K0V2</accession>
<gene>
    <name evidence="1" type="ORF">BN11_4660008</name>
</gene>
<comment type="caution">
    <text evidence="1">The sequence shown here is derived from an EMBL/GenBank/DDBJ whole genome shotgun (WGS) entry which is preliminary data.</text>
</comment>
<dbReference type="STRING" id="1193182.BN11_4660008"/>
<protein>
    <submittedName>
        <fullName evidence="1">Putative transcriptional regulator</fullName>
    </submittedName>
</protein>
<evidence type="ECO:0000313" key="1">
    <source>
        <dbReference type="EMBL" id="CCH74650.1"/>
    </source>
</evidence>
<dbReference type="InterPro" id="IPR036390">
    <property type="entry name" value="WH_DNA-bd_sf"/>
</dbReference>
<dbReference type="CDD" id="cd00090">
    <property type="entry name" value="HTH_ARSR"/>
    <property type="match status" value="1"/>
</dbReference>
<dbReference type="EMBL" id="CAJA01000408">
    <property type="protein sequence ID" value="CCH74650.1"/>
    <property type="molecule type" value="Genomic_DNA"/>
</dbReference>
<dbReference type="SUPFAM" id="SSF46785">
    <property type="entry name" value="Winged helix' DNA-binding domain"/>
    <property type="match status" value="1"/>
</dbReference>
<keyword evidence="2" id="KW-1185">Reference proteome</keyword>
<sequence>MLDIEVLDAPEAAGAALSPVRSRILAMLAQPGSATTVAQVLGLTRQQVNYHLRALEAHGLVTEVEVRPRRGLHERVVQASAAAYVVSPTALGPAAAGVETIDRLSTRYLVSLAARMLGEVATLARRAEASGRSLPTLAIDTEIRFASAQDRAEFTRDLAEAVTTLAARYHDESAPRGRWHRLVIAAHPSPAVPSGRSTKES</sequence>
<proteinExistence type="predicted"/>
<dbReference type="InterPro" id="IPR011991">
    <property type="entry name" value="ArsR-like_HTH"/>
</dbReference>
<dbReference type="OrthoDB" id="9788770at2"/>